<evidence type="ECO:0000313" key="1">
    <source>
        <dbReference type="EMBL" id="BCO26191.1"/>
    </source>
</evidence>
<protein>
    <submittedName>
        <fullName evidence="1">Uncharacterized protein</fullName>
    </submittedName>
</protein>
<gene>
    <name evidence="1" type="ORF">MIZ03_1071</name>
</gene>
<name>A0ABM7MIW0_9BURK</name>
<reference evidence="1 2" key="1">
    <citation type="journal article" date="2021" name="Microbiol. Spectr.">
        <title>A Single Bacterium Capable of Oxidation and Reduction of Iron at Circumneutral pH.</title>
        <authorList>
            <person name="Kato S."/>
            <person name="Ohkuma M."/>
        </authorList>
    </citation>
    <scope>NUCLEOTIDE SEQUENCE [LARGE SCALE GENOMIC DNA]</scope>
    <source>
        <strain evidence="1 2">MIZ03</strain>
    </source>
</reference>
<sequence length="106" mass="12239">MRRDDQNFNFPTHKPIENVVRETWYAKFANIWLKFNAKPIRGLADFIHSLIESRQTTCAKTMLTRLVVGDMLKVLNAGGFIEELTHLSKAFAWRRTSSAGMRLESP</sequence>
<keyword evidence="2" id="KW-1185">Reference proteome</keyword>
<dbReference type="Proteomes" id="UP000824366">
    <property type="component" value="Chromosome"/>
</dbReference>
<evidence type="ECO:0000313" key="2">
    <source>
        <dbReference type="Proteomes" id="UP000824366"/>
    </source>
</evidence>
<proteinExistence type="predicted"/>
<accession>A0ABM7MIW0</accession>
<dbReference type="EMBL" id="AP024238">
    <property type="protein sequence ID" value="BCO26191.1"/>
    <property type="molecule type" value="Genomic_DNA"/>
</dbReference>
<organism evidence="1 2">
    <name type="scientific">Rhodoferax lithotrophicus</name>
    <dbReference type="NCBI Taxonomy" id="2798804"/>
    <lineage>
        <taxon>Bacteria</taxon>
        <taxon>Pseudomonadati</taxon>
        <taxon>Pseudomonadota</taxon>
        <taxon>Betaproteobacteria</taxon>
        <taxon>Burkholderiales</taxon>
        <taxon>Comamonadaceae</taxon>
        <taxon>Rhodoferax</taxon>
    </lineage>
</organism>